<dbReference type="AlphaFoldDB" id="A1ZX98"/>
<reference evidence="5 6" key="1">
    <citation type="submission" date="2007-01" db="EMBL/GenBank/DDBJ databases">
        <authorList>
            <person name="Haygood M."/>
            <person name="Podell S."/>
            <person name="Anderson C."/>
            <person name="Hopkinson B."/>
            <person name="Roe K."/>
            <person name="Barbeau K."/>
            <person name="Gaasterland T."/>
            <person name="Ferriera S."/>
            <person name="Johnson J."/>
            <person name="Kravitz S."/>
            <person name="Beeson K."/>
            <person name="Sutton G."/>
            <person name="Rogers Y.-H."/>
            <person name="Friedman R."/>
            <person name="Frazier M."/>
            <person name="Venter J.C."/>
        </authorList>
    </citation>
    <scope>NUCLEOTIDE SEQUENCE [LARGE SCALE GENOMIC DNA]</scope>
    <source>
        <strain evidence="5 6">ATCC 23134</strain>
    </source>
</reference>
<dbReference type="PANTHER" id="PTHR46796:SF13">
    <property type="entry name" value="HTH-TYPE TRANSCRIPTIONAL ACTIVATOR RHAS"/>
    <property type="match status" value="1"/>
</dbReference>
<evidence type="ECO:0000313" key="5">
    <source>
        <dbReference type="EMBL" id="EAY24972.1"/>
    </source>
</evidence>
<sequence length="263" mass="31094">MFSPYVETIFHFREFTPDHSIERVIPTGHVFIIFELDGFERHTFDNETLQVNACFSQAWLSGMHRHYISISAHQRSAMLVVQFKPAGAYPFLHFPLHKVTGRIVDATELWGNELTQLRQQLLDQSTSSALFEPIYDWLRQKFDPRKLAPLELYNVLHALDKAPMANHRQAVETYPNTQKHLIDQFKKYVGLTPKYYHRILRFQEILKRIQHQEKITWTDITYHCGYADQSHFIKEFKHFSGFNPSEFILKDHNQQGGNFFPLD</sequence>
<gene>
    <name evidence="5" type="ORF">M23134_03686</name>
</gene>
<feature type="domain" description="HTH araC/xylS-type" evidence="4">
    <location>
        <begin position="177"/>
        <end position="250"/>
    </location>
</feature>
<proteinExistence type="predicted"/>
<accession>A1ZX98</accession>
<dbReference type="EMBL" id="AAWS01000057">
    <property type="protein sequence ID" value="EAY24972.1"/>
    <property type="molecule type" value="Genomic_DNA"/>
</dbReference>
<dbReference type="PANTHER" id="PTHR46796">
    <property type="entry name" value="HTH-TYPE TRANSCRIPTIONAL ACTIVATOR RHAS-RELATED"/>
    <property type="match status" value="1"/>
</dbReference>
<dbReference type="PROSITE" id="PS01124">
    <property type="entry name" value="HTH_ARAC_FAMILY_2"/>
    <property type="match status" value="1"/>
</dbReference>
<dbReference type="InterPro" id="IPR050204">
    <property type="entry name" value="AraC_XylS_family_regulators"/>
</dbReference>
<keyword evidence="2" id="KW-0238">DNA-binding</keyword>
<dbReference type="SUPFAM" id="SSF46689">
    <property type="entry name" value="Homeodomain-like"/>
    <property type="match status" value="1"/>
</dbReference>
<evidence type="ECO:0000313" key="6">
    <source>
        <dbReference type="Proteomes" id="UP000004095"/>
    </source>
</evidence>
<dbReference type="InterPro" id="IPR018060">
    <property type="entry name" value="HTH_AraC"/>
</dbReference>
<evidence type="ECO:0000256" key="1">
    <source>
        <dbReference type="ARBA" id="ARBA00023015"/>
    </source>
</evidence>
<dbReference type="InterPro" id="IPR009057">
    <property type="entry name" value="Homeodomain-like_sf"/>
</dbReference>
<dbReference type="GO" id="GO:0043565">
    <property type="term" value="F:sequence-specific DNA binding"/>
    <property type="evidence" value="ECO:0007669"/>
    <property type="project" value="InterPro"/>
</dbReference>
<dbReference type="Pfam" id="PF12833">
    <property type="entry name" value="HTH_18"/>
    <property type="match status" value="1"/>
</dbReference>
<keyword evidence="6" id="KW-1185">Reference proteome</keyword>
<keyword evidence="1" id="KW-0805">Transcription regulation</keyword>
<dbReference type="InterPro" id="IPR046532">
    <property type="entry name" value="DUF6597"/>
</dbReference>
<protein>
    <submittedName>
        <fullName evidence="5">Transcriptional regulator, AraC family protein</fullName>
    </submittedName>
</protein>
<dbReference type="GO" id="GO:0003700">
    <property type="term" value="F:DNA-binding transcription factor activity"/>
    <property type="evidence" value="ECO:0007669"/>
    <property type="project" value="InterPro"/>
</dbReference>
<comment type="caution">
    <text evidence="5">The sequence shown here is derived from an EMBL/GenBank/DDBJ whole genome shotgun (WGS) entry which is preliminary data.</text>
</comment>
<keyword evidence="3" id="KW-0804">Transcription</keyword>
<dbReference type="Proteomes" id="UP000004095">
    <property type="component" value="Unassembled WGS sequence"/>
</dbReference>
<dbReference type="Gene3D" id="1.10.10.60">
    <property type="entry name" value="Homeodomain-like"/>
    <property type="match status" value="1"/>
</dbReference>
<dbReference type="eggNOG" id="COG2207">
    <property type="taxonomic scope" value="Bacteria"/>
</dbReference>
<evidence type="ECO:0000256" key="3">
    <source>
        <dbReference type="ARBA" id="ARBA00023163"/>
    </source>
</evidence>
<name>A1ZX98_MICM2</name>
<dbReference type="SMART" id="SM00342">
    <property type="entry name" value="HTH_ARAC"/>
    <property type="match status" value="1"/>
</dbReference>
<dbReference type="Pfam" id="PF20240">
    <property type="entry name" value="DUF6597"/>
    <property type="match status" value="1"/>
</dbReference>
<evidence type="ECO:0000259" key="4">
    <source>
        <dbReference type="PROSITE" id="PS01124"/>
    </source>
</evidence>
<organism evidence="5 6">
    <name type="scientific">Microscilla marina ATCC 23134</name>
    <dbReference type="NCBI Taxonomy" id="313606"/>
    <lineage>
        <taxon>Bacteria</taxon>
        <taxon>Pseudomonadati</taxon>
        <taxon>Bacteroidota</taxon>
        <taxon>Cytophagia</taxon>
        <taxon>Cytophagales</taxon>
        <taxon>Microscillaceae</taxon>
        <taxon>Microscilla</taxon>
    </lineage>
</organism>
<evidence type="ECO:0000256" key="2">
    <source>
        <dbReference type="ARBA" id="ARBA00023125"/>
    </source>
</evidence>